<gene>
    <name evidence="1" type="ORF">AQUCO_11400028v1</name>
</gene>
<keyword evidence="2" id="KW-1185">Reference proteome</keyword>
<dbReference type="AlphaFoldDB" id="A0A2G5C2G5"/>
<protein>
    <submittedName>
        <fullName evidence="1">Uncharacterized protein</fullName>
    </submittedName>
</protein>
<accession>A0A2G5C2G5</accession>
<dbReference type="Proteomes" id="UP000230069">
    <property type="component" value="Unassembled WGS sequence"/>
</dbReference>
<evidence type="ECO:0000313" key="1">
    <source>
        <dbReference type="EMBL" id="PIA25472.1"/>
    </source>
</evidence>
<organism evidence="1 2">
    <name type="scientific">Aquilegia coerulea</name>
    <name type="common">Rocky mountain columbine</name>
    <dbReference type="NCBI Taxonomy" id="218851"/>
    <lineage>
        <taxon>Eukaryota</taxon>
        <taxon>Viridiplantae</taxon>
        <taxon>Streptophyta</taxon>
        <taxon>Embryophyta</taxon>
        <taxon>Tracheophyta</taxon>
        <taxon>Spermatophyta</taxon>
        <taxon>Magnoliopsida</taxon>
        <taxon>Ranunculales</taxon>
        <taxon>Ranunculaceae</taxon>
        <taxon>Thalictroideae</taxon>
        <taxon>Aquilegia</taxon>
    </lineage>
</organism>
<sequence>MMLLWPNMVNLNFSIDKKLNFTQLISSAGWWASLPSTMYRHQSLAKNSGKIYTSGAWVMGCFQHQALGYGLLLAPRSKGALWWHWQHSDHKREIFQETSIIVGDHVQHDTEEKGLDRMC</sequence>
<proteinExistence type="predicted"/>
<reference evidence="1 2" key="1">
    <citation type="submission" date="2017-09" db="EMBL/GenBank/DDBJ databases">
        <title>WGS assembly of Aquilegia coerulea Goldsmith.</title>
        <authorList>
            <person name="Hodges S."/>
            <person name="Kramer E."/>
            <person name="Nordborg M."/>
            <person name="Tomkins J."/>
            <person name="Borevitz J."/>
            <person name="Derieg N."/>
            <person name="Yan J."/>
            <person name="Mihaltcheva S."/>
            <person name="Hayes R.D."/>
            <person name="Rokhsar D."/>
        </authorList>
    </citation>
    <scope>NUCLEOTIDE SEQUENCE [LARGE SCALE GENOMIC DNA]</scope>
    <source>
        <strain evidence="2">cv. Goldsmith</strain>
    </source>
</reference>
<dbReference type="InParanoid" id="A0A2G5C2G5"/>
<dbReference type="EMBL" id="KZ305130">
    <property type="protein sequence ID" value="PIA25472.1"/>
    <property type="molecule type" value="Genomic_DNA"/>
</dbReference>
<evidence type="ECO:0000313" key="2">
    <source>
        <dbReference type="Proteomes" id="UP000230069"/>
    </source>
</evidence>
<name>A0A2G5C2G5_AQUCA</name>